<dbReference type="EMBL" id="CAEKDK010000002">
    <property type="protein sequence ID" value="CAB4270505.1"/>
    <property type="molecule type" value="Genomic_DNA"/>
</dbReference>
<gene>
    <name evidence="7" type="ORF">CURHAP_LOCUS16640</name>
    <name evidence="8" type="ORF">ORAREDHAP_LOCUS16221</name>
</gene>
<dbReference type="InterPro" id="IPR012334">
    <property type="entry name" value="Pectin_lyas_fold"/>
</dbReference>
<comment type="subcellular location">
    <subcellularLocation>
        <location evidence="1">Secreted</location>
        <location evidence="1">Cell wall</location>
    </subcellularLocation>
</comment>
<dbReference type="UniPathway" id="UPA00545">
    <property type="reaction ID" value="UER00823"/>
</dbReference>
<evidence type="ECO:0000256" key="5">
    <source>
        <dbReference type="ARBA" id="ARBA00023085"/>
    </source>
</evidence>
<evidence type="ECO:0000256" key="2">
    <source>
        <dbReference type="ARBA" id="ARBA00005184"/>
    </source>
</evidence>
<dbReference type="EMBL" id="CAEKKB010000002">
    <property type="protein sequence ID" value="CAB4300906.1"/>
    <property type="molecule type" value="Genomic_DNA"/>
</dbReference>
<dbReference type="Proteomes" id="UP000507245">
    <property type="component" value="Unassembled WGS sequence"/>
</dbReference>
<dbReference type="Proteomes" id="UP000507222">
    <property type="component" value="Unassembled WGS sequence"/>
</dbReference>
<sequence>MDIGFENTAGPNNRQAVALSVGGDQSAFHRKNIKGQQNTLTASGRFAEDSTGFSFEYCSIETEESKADYFTVAKFIGGNSWLPSTGVPFAPGL</sequence>
<keyword evidence="3" id="KW-0134">Cell wall</keyword>
<dbReference type="InterPro" id="IPR000070">
    <property type="entry name" value="Pectinesterase_cat"/>
</dbReference>
<name>A0A6J5U5S4_PRUAR</name>
<evidence type="ECO:0000256" key="1">
    <source>
        <dbReference type="ARBA" id="ARBA00004191"/>
    </source>
</evidence>
<reference evidence="7 9" key="2">
    <citation type="submission" date="2020-05" db="EMBL/GenBank/DDBJ databases">
        <authorList>
            <person name="Campoy J."/>
            <person name="Schneeberger K."/>
            <person name="Spophaly S."/>
        </authorList>
    </citation>
    <scope>NUCLEOTIDE SEQUENCE [LARGE SCALE GENOMIC DNA]</scope>
    <source>
        <strain evidence="7">PruArmRojPasFocal</strain>
    </source>
</reference>
<proteinExistence type="predicted"/>
<dbReference type="SUPFAM" id="SSF51126">
    <property type="entry name" value="Pectin lyase-like"/>
    <property type="match status" value="1"/>
</dbReference>
<comment type="pathway">
    <text evidence="2">Glycan metabolism; pectin degradation; 2-dehydro-3-deoxy-D-gluconate from pectin: step 1/5.</text>
</comment>
<keyword evidence="5" id="KW-0063">Aspartyl esterase</keyword>
<organism evidence="7 9">
    <name type="scientific">Prunus armeniaca</name>
    <name type="common">Apricot</name>
    <name type="synonym">Armeniaca vulgaris</name>
    <dbReference type="NCBI Taxonomy" id="36596"/>
    <lineage>
        <taxon>Eukaryota</taxon>
        <taxon>Viridiplantae</taxon>
        <taxon>Streptophyta</taxon>
        <taxon>Embryophyta</taxon>
        <taxon>Tracheophyta</taxon>
        <taxon>Spermatophyta</taxon>
        <taxon>Magnoliopsida</taxon>
        <taxon>eudicotyledons</taxon>
        <taxon>Gunneridae</taxon>
        <taxon>Pentapetalae</taxon>
        <taxon>rosids</taxon>
        <taxon>fabids</taxon>
        <taxon>Rosales</taxon>
        <taxon>Rosaceae</taxon>
        <taxon>Amygdaloideae</taxon>
        <taxon>Amygdaleae</taxon>
        <taxon>Prunus</taxon>
    </lineage>
</organism>
<keyword evidence="3" id="KW-0964">Secreted</keyword>
<dbReference type="GO" id="GO:0045490">
    <property type="term" value="P:pectin catabolic process"/>
    <property type="evidence" value="ECO:0007669"/>
    <property type="project" value="UniProtKB-UniPathway"/>
</dbReference>
<evidence type="ECO:0000313" key="10">
    <source>
        <dbReference type="Proteomes" id="UP000507245"/>
    </source>
</evidence>
<evidence type="ECO:0000259" key="6">
    <source>
        <dbReference type="Pfam" id="PF01095"/>
    </source>
</evidence>
<dbReference type="InterPro" id="IPR011050">
    <property type="entry name" value="Pectin_lyase_fold/virulence"/>
</dbReference>
<evidence type="ECO:0000256" key="4">
    <source>
        <dbReference type="ARBA" id="ARBA00022801"/>
    </source>
</evidence>
<evidence type="ECO:0000256" key="3">
    <source>
        <dbReference type="ARBA" id="ARBA00022512"/>
    </source>
</evidence>
<dbReference type="Gene3D" id="2.160.20.10">
    <property type="entry name" value="Single-stranded right-handed beta-helix, Pectin lyase-like"/>
    <property type="match status" value="1"/>
</dbReference>
<dbReference type="PANTHER" id="PTHR31707">
    <property type="entry name" value="PECTINESTERASE"/>
    <property type="match status" value="1"/>
</dbReference>
<dbReference type="AlphaFoldDB" id="A0A6J5U5S4"/>
<dbReference type="OrthoDB" id="2019149at2759"/>
<keyword evidence="10" id="KW-1185">Reference proteome</keyword>
<evidence type="ECO:0000313" key="7">
    <source>
        <dbReference type="EMBL" id="CAB4270505.1"/>
    </source>
</evidence>
<accession>A0A6J5U5S4</accession>
<keyword evidence="4" id="KW-0378">Hydrolase</keyword>
<protein>
    <recommendedName>
        <fullName evidence="6">Pectinesterase catalytic domain-containing protein</fullName>
    </recommendedName>
</protein>
<reference evidence="10" key="1">
    <citation type="journal article" date="2020" name="Genome Biol.">
        <title>Gamete binning: chromosome-level and haplotype-resolved genome assembly enabled by high-throughput single-cell sequencing of gamete genomes.</title>
        <authorList>
            <person name="Campoy J.A."/>
            <person name="Sun H."/>
            <person name="Goel M."/>
            <person name="Jiao W.-B."/>
            <person name="Folz-Donahue K."/>
            <person name="Wang N."/>
            <person name="Rubio M."/>
            <person name="Liu C."/>
            <person name="Kukat C."/>
            <person name="Ruiz D."/>
            <person name="Huettel B."/>
            <person name="Schneeberger K."/>
        </authorList>
    </citation>
    <scope>NUCLEOTIDE SEQUENCE [LARGE SCALE GENOMIC DNA]</scope>
    <source>
        <strain evidence="10">cv. Rojo Pasion</strain>
    </source>
</reference>
<dbReference type="GO" id="GO:0030599">
    <property type="term" value="F:pectinesterase activity"/>
    <property type="evidence" value="ECO:0007669"/>
    <property type="project" value="InterPro"/>
</dbReference>
<evidence type="ECO:0000313" key="8">
    <source>
        <dbReference type="EMBL" id="CAB4300906.1"/>
    </source>
</evidence>
<evidence type="ECO:0000313" key="9">
    <source>
        <dbReference type="Proteomes" id="UP000507222"/>
    </source>
</evidence>
<dbReference type="GO" id="GO:0042545">
    <property type="term" value="P:cell wall modification"/>
    <property type="evidence" value="ECO:0007669"/>
    <property type="project" value="InterPro"/>
</dbReference>
<dbReference type="Pfam" id="PF01095">
    <property type="entry name" value="Pectinesterase"/>
    <property type="match status" value="1"/>
</dbReference>
<feature type="domain" description="Pectinesterase catalytic" evidence="6">
    <location>
        <begin position="2"/>
        <end position="42"/>
    </location>
</feature>